<protein>
    <submittedName>
        <fullName evidence="1">Uncharacterized protein</fullName>
    </submittedName>
</protein>
<dbReference type="EMBL" id="CP036289">
    <property type="protein sequence ID" value="QDU75964.1"/>
    <property type="molecule type" value="Genomic_DNA"/>
</dbReference>
<evidence type="ECO:0000313" key="2">
    <source>
        <dbReference type="Proteomes" id="UP000318626"/>
    </source>
</evidence>
<reference evidence="2" key="1">
    <citation type="submission" date="2019-02" db="EMBL/GenBank/DDBJ databases">
        <title>Deep-cultivation of Planctomycetes and their phenomic and genomic characterization uncovers novel biology.</title>
        <authorList>
            <person name="Wiegand S."/>
            <person name="Jogler M."/>
            <person name="Boedeker C."/>
            <person name="Pinto D."/>
            <person name="Vollmers J."/>
            <person name="Rivas-Marin E."/>
            <person name="Kohn T."/>
            <person name="Peeters S.H."/>
            <person name="Heuer A."/>
            <person name="Rast P."/>
            <person name="Oberbeckmann S."/>
            <person name="Bunk B."/>
            <person name="Jeske O."/>
            <person name="Meyerdierks A."/>
            <person name="Storesund J.E."/>
            <person name="Kallscheuer N."/>
            <person name="Luecker S."/>
            <person name="Lage O.M."/>
            <person name="Pohl T."/>
            <person name="Merkel B.J."/>
            <person name="Hornburger P."/>
            <person name="Mueller R.-W."/>
            <person name="Bruemmer F."/>
            <person name="Labrenz M."/>
            <person name="Spormann A.M."/>
            <person name="Op den Camp H."/>
            <person name="Overmann J."/>
            <person name="Amann R."/>
            <person name="Jetten M.S.M."/>
            <person name="Mascher T."/>
            <person name="Medema M.H."/>
            <person name="Devos D.P."/>
            <person name="Kaster A.-K."/>
            <person name="Ovreas L."/>
            <person name="Rohde M."/>
            <person name="Galperin M.Y."/>
            <person name="Jogler C."/>
        </authorList>
    </citation>
    <scope>NUCLEOTIDE SEQUENCE [LARGE SCALE GENOMIC DNA]</scope>
    <source>
        <strain evidence="2">Pan97</strain>
    </source>
</reference>
<dbReference type="AlphaFoldDB" id="A0A518C9U7"/>
<organism evidence="1 2">
    <name type="scientific">Bremerella volcania</name>
    <dbReference type="NCBI Taxonomy" id="2527984"/>
    <lineage>
        <taxon>Bacteria</taxon>
        <taxon>Pseudomonadati</taxon>
        <taxon>Planctomycetota</taxon>
        <taxon>Planctomycetia</taxon>
        <taxon>Pirellulales</taxon>
        <taxon>Pirellulaceae</taxon>
        <taxon>Bremerella</taxon>
    </lineage>
</organism>
<gene>
    <name evidence="1" type="ORF">Pan97_30080</name>
</gene>
<proteinExistence type="predicted"/>
<evidence type="ECO:0000313" key="1">
    <source>
        <dbReference type="EMBL" id="QDU75964.1"/>
    </source>
</evidence>
<name>A0A518C9U7_9BACT</name>
<sequence length="102" mass="11502">MKELSQYCQTRLGFDPSEMSVNEFKQASPLILKAMAFEIGAIQSFIETKREEVAKTAQAYGELIPYETFRDEKVTNFDEVLSPASSDPNAILDSLFVFPDPE</sequence>
<keyword evidence="2" id="KW-1185">Reference proteome</keyword>
<accession>A0A518C9U7</accession>
<dbReference type="Proteomes" id="UP000318626">
    <property type="component" value="Chromosome"/>
</dbReference>
<dbReference type="KEGG" id="bvo:Pan97_30080"/>